<dbReference type="RefSeq" id="WP_277577352.1">
    <property type="nucleotide sequence ID" value="NZ_JANRMI010000002.1"/>
</dbReference>
<dbReference type="Proteomes" id="UP001152321">
    <property type="component" value="Unassembled WGS sequence"/>
</dbReference>
<evidence type="ECO:0000313" key="2">
    <source>
        <dbReference type="EMBL" id="MDG0815873.1"/>
    </source>
</evidence>
<reference evidence="2" key="1">
    <citation type="submission" date="2022-08" db="EMBL/GenBank/DDBJ databases">
        <title>Novel Bdellovibrio Species Isolated from Svalbard: Designation Bdellovibrio svalbardensis.</title>
        <authorList>
            <person name="Mitchell R.J."/>
            <person name="Choi S.Y."/>
        </authorList>
    </citation>
    <scope>NUCLEOTIDE SEQUENCE</scope>
    <source>
        <strain evidence="2">PAP01</strain>
    </source>
</reference>
<organism evidence="2 3">
    <name type="scientific">Bdellovibrio svalbardensis</name>
    <dbReference type="NCBI Taxonomy" id="2972972"/>
    <lineage>
        <taxon>Bacteria</taxon>
        <taxon>Pseudomonadati</taxon>
        <taxon>Bdellovibrionota</taxon>
        <taxon>Bdellovibrionia</taxon>
        <taxon>Bdellovibrionales</taxon>
        <taxon>Pseudobdellovibrionaceae</taxon>
        <taxon>Bdellovibrio</taxon>
    </lineage>
</organism>
<sequence>MKRLAIATILFLASFAQAEEKMDLLCMTEFPSTSFVVRDIEDTTVLEVFHHNGTKYMPIFDGVATPNDVAILSEKAQILSSLGEYMRFEWPRDKCKKQEDLVSQCAGSTEVQEIEGHKVKAWHFDSELVMEKTSVGKFNSYKLTLNLDVDGKSLSIPMKYNERECTDQMTMRASLPAAKSKH</sequence>
<keyword evidence="3" id="KW-1185">Reference proteome</keyword>
<feature type="signal peptide" evidence="1">
    <location>
        <begin position="1"/>
        <end position="18"/>
    </location>
</feature>
<comment type="caution">
    <text evidence="2">The sequence shown here is derived from an EMBL/GenBank/DDBJ whole genome shotgun (WGS) entry which is preliminary data.</text>
</comment>
<protein>
    <submittedName>
        <fullName evidence="2">Uncharacterized protein</fullName>
    </submittedName>
</protein>
<name>A0ABT6DG91_9BACT</name>
<dbReference type="EMBL" id="JANRMI010000002">
    <property type="protein sequence ID" value="MDG0815873.1"/>
    <property type="molecule type" value="Genomic_DNA"/>
</dbReference>
<feature type="chain" id="PRO_5046115380" evidence="1">
    <location>
        <begin position="19"/>
        <end position="182"/>
    </location>
</feature>
<evidence type="ECO:0000256" key="1">
    <source>
        <dbReference type="SAM" id="SignalP"/>
    </source>
</evidence>
<gene>
    <name evidence="2" type="ORF">NWE73_05840</name>
</gene>
<proteinExistence type="predicted"/>
<accession>A0ABT6DG91</accession>
<evidence type="ECO:0000313" key="3">
    <source>
        <dbReference type="Proteomes" id="UP001152321"/>
    </source>
</evidence>
<keyword evidence="1" id="KW-0732">Signal</keyword>